<evidence type="ECO:0000313" key="3">
    <source>
        <dbReference type="Proteomes" id="UP000280455"/>
    </source>
</evidence>
<gene>
    <name evidence="2" type="ORF">C4K07_3457</name>
</gene>
<feature type="transmembrane region" description="Helical" evidence="1">
    <location>
        <begin position="12"/>
        <end position="29"/>
    </location>
</feature>
<evidence type="ECO:0000256" key="1">
    <source>
        <dbReference type="SAM" id="Phobius"/>
    </source>
</evidence>
<proteinExistence type="predicted"/>
<evidence type="ECO:0000313" key="2">
    <source>
        <dbReference type="EMBL" id="AZE30242.1"/>
    </source>
</evidence>
<organism evidence="2 3">
    <name type="scientific">Pseudomonas chlororaphis subsp. aureofaciens</name>
    <dbReference type="NCBI Taxonomy" id="587851"/>
    <lineage>
        <taxon>Bacteria</taxon>
        <taxon>Pseudomonadati</taxon>
        <taxon>Pseudomonadota</taxon>
        <taxon>Gammaproteobacteria</taxon>
        <taxon>Pseudomonadales</taxon>
        <taxon>Pseudomonadaceae</taxon>
        <taxon>Pseudomonas</taxon>
    </lineage>
</organism>
<name>A0AAD1E6P8_9PSED</name>
<dbReference type="EMBL" id="CP027750">
    <property type="protein sequence ID" value="AZE30242.1"/>
    <property type="molecule type" value="Genomic_DNA"/>
</dbReference>
<accession>A0AAD1E6P8</accession>
<reference evidence="2 3" key="1">
    <citation type="submission" date="2018-03" db="EMBL/GenBank/DDBJ databases">
        <title>Diversity of phytobeneficial traits revealed by whole-genome analysis of worldwide-isolated phenazine-producing Pseudomonas spp.</title>
        <authorList>
            <person name="Biessy A."/>
            <person name="Novinscak A."/>
            <person name="Blom J."/>
            <person name="Leger G."/>
            <person name="Thomashow L.S."/>
            <person name="Cazorla F.M."/>
            <person name="Josic D."/>
            <person name="Filion M."/>
        </authorList>
    </citation>
    <scope>NUCLEOTIDE SEQUENCE [LARGE SCALE GENOMIC DNA]</scope>
    <source>
        <strain evidence="2 3">ChPhzS24</strain>
    </source>
</reference>
<protein>
    <submittedName>
        <fullName evidence="2">Uncharacterized protein</fullName>
    </submittedName>
</protein>
<keyword evidence="1" id="KW-1133">Transmembrane helix</keyword>
<dbReference type="AlphaFoldDB" id="A0AAD1E6P8"/>
<keyword evidence="1" id="KW-0812">Transmembrane</keyword>
<dbReference type="Proteomes" id="UP000280455">
    <property type="component" value="Chromosome"/>
</dbReference>
<sequence>MLPVGRDLDPGRLHKCGAALLFIVTIIGAKPRKPRRCNLL</sequence>
<keyword evidence="1" id="KW-0472">Membrane</keyword>